<dbReference type="InterPro" id="IPR010438">
    <property type="entry name" value="Lambda_Bor"/>
</dbReference>
<evidence type="ECO:0000256" key="1">
    <source>
        <dbReference type="SAM" id="SignalP"/>
    </source>
</evidence>
<feature type="signal peptide" evidence="1">
    <location>
        <begin position="1"/>
        <end position="23"/>
    </location>
</feature>
<dbReference type="Proteomes" id="UP000288293">
    <property type="component" value="Unassembled WGS sequence"/>
</dbReference>
<proteinExistence type="predicted"/>
<name>A0A432W3K5_9GAMM</name>
<dbReference type="Pfam" id="PF06291">
    <property type="entry name" value="Lambda_Bor"/>
    <property type="match status" value="1"/>
</dbReference>
<evidence type="ECO:0008006" key="4">
    <source>
        <dbReference type="Google" id="ProtNLM"/>
    </source>
</evidence>
<feature type="chain" id="PRO_5019584655" description="Lipoprotein bor" evidence="1">
    <location>
        <begin position="24"/>
        <end position="97"/>
    </location>
</feature>
<sequence length="97" mass="10703">MKKMITAAAVALTLSACSTIHFDRDDTAVTSPEVSQWHHNFVLALYEASDPVDLNYACRGEDKQWSTVRTEQSFVNGLAGSFTYALWSPKTVAVTCE</sequence>
<organism evidence="2 3">
    <name type="scientific">Aliidiomarina minuta</name>
    <dbReference type="NCBI Taxonomy" id="880057"/>
    <lineage>
        <taxon>Bacteria</taxon>
        <taxon>Pseudomonadati</taxon>
        <taxon>Pseudomonadota</taxon>
        <taxon>Gammaproteobacteria</taxon>
        <taxon>Alteromonadales</taxon>
        <taxon>Idiomarinaceae</taxon>
        <taxon>Aliidiomarina</taxon>
    </lineage>
</organism>
<keyword evidence="1" id="KW-0732">Signal</keyword>
<evidence type="ECO:0000313" key="3">
    <source>
        <dbReference type="Proteomes" id="UP000288293"/>
    </source>
</evidence>
<comment type="caution">
    <text evidence="2">The sequence shown here is derived from an EMBL/GenBank/DDBJ whole genome shotgun (WGS) entry which is preliminary data.</text>
</comment>
<reference evidence="2 3" key="1">
    <citation type="journal article" date="2011" name="Front. Microbiol.">
        <title>Genomic signatures of strain selection and enhancement in Bacillus atrophaeus var. globigii, a historical biowarfare simulant.</title>
        <authorList>
            <person name="Gibbons H.S."/>
            <person name="Broomall S.M."/>
            <person name="McNew L.A."/>
            <person name="Daligault H."/>
            <person name="Chapman C."/>
            <person name="Bruce D."/>
            <person name="Karavis M."/>
            <person name="Krepps M."/>
            <person name="McGregor P.A."/>
            <person name="Hong C."/>
            <person name="Park K.H."/>
            <person name="Akmal A."/>
            <person name="Feldman A."/>
            <person name="Lin J.S."/>
            <person name="Chang W.E."/>
            <person name="Higgs B.W."/>
            <person name="Demirev P."/>
            <person name="Lindquist J."/>
            <person name="Liem A."/>
            <person name="Fochler E."/>
            <person name="Read T.D."/>
            <person name="Tapia R."/>
            <person name="Johnson S."/>
            <person name="Bishop-Lilly K.A."/>
            <person name="Detter C."/>
            <person name="Han C."/>
            <person name="Sozhamannan S."/>
            <person name="Rosenzweig C.N."/>
            <person name="Skowronski E.W."/>
        </authorList>
    </citation>
    <scope>NUCLEOTIDE SEQUENCE [LARGE SCALE GENOMIC DNA]</scope>
    <source>
        <strain evidence="2 3">MLST1</strain>
    </source>
</reference>
<evidence type="ECO:0000313" key="2">
    <source>
        <dbReference type="EMBL" id="RUO23911.1"/>
    </source>
</evidence>
<dbReference type="OrthoDB" id="6305753at2"/>
<dbReference type="PROSITE" id="PS51257">
    <property type="entry name" value="PROKAR_LIPOPROTEIN"/>
    <property type="match status" value="1"/>
</dbReference>
<keyword evidence="3" id="KW-1185">Reference proteome</keyword>
<dbReference type="RefSeq" id="WP_126804332.1">
    <property type="nucleotide sequence ID" value="NZ_PIPL01000003.1"/>
</dbReference>
<gene>
    <name evidence="2" type="ORF">CWE09_12225</name>
</gene>
<dbReference type="AlphaFoldDB" id="A0A432W3K5"/>
<protein>
    <recommendedName>
        <fullName evidence="4">Lipoprotein bor</fullName>
    </recommendedName>
</protein>
<accession>A0A432W3K5</accession>
<dbReference type="EMBL" id="PIPL01000003">
    <property type="protein sequence ID" value="RUO23911.1"/>
    <property type="molecule type" value="Genomic_DNA"/>
</dbReference>